<accession>D7VQI3</accession>
<dbReference type="AlphaFoldDB" id="D7VQI3"/>
<dbReference type="HOGENOM" id="CLU_637612_0_0_10"/>
<dbReference type="GeneID" id="95431530"/>
<dbReference type="RefSeq" id="WP_002994309.1">
    <property type="nucleotide sequence ID" value="NZ_GL379770.1"/>
</dbReference>
<evidence type="ECO:0008006" key="3">
    <source>
        <dbReference type="Google" id="ProtNLM"/>
    </source>
</evidence>
<organism evidence="1 2">
    <name type="scientific">Sphingobacterium spiritivorum ATCC 33861</name>
    <dbReference type="NCBI Taxonomy" id="525373"/>
    <lineage>
        <taxon>Bacteria</taxon>
        <taxon>Pseudomonadati</taxon>
        <taxon>Bacteroidota</taxon>
        <taxon>Sphingobacteriia</taxon>
        <taxon>Sphingobacteriales</taxon>
        <taxon>Sphingobacteriaceae</taxon>
        <taxon>Sphingobacterium</taxon>
    </lineage>
</organism>
<dbReference type="Proteomes" id="UP000006258">
    <property type="component" value="Unassembled WGS sequence"/>
</dbReference>
<dbReference type="EMBL" id="ACHA02000012">
    <property type="protein sequence ID" value="EFK56034.1"/>
    <property type="molecule type" value="Genomic_DNA"/>
</dbReference>
<dbReference type="eggNOG" id="ENOG5033A69">
    <property type="taxonomic scope" value="Bacteria"/>
</dbReference>
<gene>
    <name evidence="1" type="ORF">HMPREF0766_13237</name>
</gene>
<comment type="caution">
    <text evidence="1">The sequence shown here is derived from an EMBL/GenBank/DDBJ whole genome shotgun (WGS) entry which is preliminary data.</text>
</comment>
<name>D7VQI3_SPHSI</name>
<proteinExistence type="predicted"/>
<protein>
    <recommendedName>
        <fullName evidence="3">SprT-like domain-containing protein</fullName>
    </recommendedName>
</protein>
<reference evidence="1" key="1">
    <citation type="submission" date="2010-07" db="EMBL/GenBank/DDBJ databases">
        <authorList>
            <person name="Muzny D."/>
            <person name="Qin X."/>
            <person name="Buhay C."/>
            <person name="Dugan-Rocha S."/>
            <person name="Ding Y."/>
            <person name="Chen G."/>
            <person name="Hawes A."/>
            <person name="Holder M."/>
            <person name="Jhangiani S."/>
            <person name="Johnson A."/>
            <person name="Khan Z."/>
            <person name="Li Z."/>
            <person name="Liu W."/>
            <person name="Liu X."/>
            <person name="Perez L."/>
            <person name="Shen H."/>
            <person name="Wang Q."/>
            <person name="Watt J."/>
            <person name="Xi L."/>
            <person name="Xin Y."/>
            <person name="Zhou J."/>
            <person name="Deng J."/>
            <person name="Jiang H."/>
            <person name="Liu Y."/>
            <person name="Qu J."/>
            <person name="Song X.-Z."/>
            <person name="Zhang L."/>
            <person name="Villasana D."/>
            <person name="Johnson A."/>
            <person name="Liu J."/>
            <person name="Liyanage D."/>
            <person name="Lorensuhewa L."/>
            <person name="Robinson T."/>
            <person name="Song A."/>
            <person name="Song B.-B."/>
            <person name="Dinh H."/>
            <person name="Thornton R."/>
            <person name="Coyle M."/>
            <person name="Francisco L."/>
            <person name="Jackson L."/>
            <person name="Javaid M."/>
            <person name="Korchina V."/>
            <person name="Kovar C."/>
            <person name="Mata R."/>
            <person name="Mathew T."/>
            <person name="Ngo R."/>
            <person name="Nguyen L."/>
            <person name="Nguyen N."/>
            <person name="Okwuonu G."/>
            <person name="Ongeri F."/>
            <person name="Pham C."/>
            <person name="Simmons D."/>
            <person name="Wilczek-Boney K."/>
            <person name="Hale W."/>
            <person name="Jakkamsetti A."/>
            <person name="Pham P."/>
            <person name="Ruth R."/>
            <person name="San Lucas F."/>
            <person name="Warren J."/>
            <person name="Zhang J."/>
            <person name="Zhao Z."/>
            <person name="Zhou C."/>
            <person name="Zhu D."/>
            <person name="Lee S."/>
            <person name="Bess C."/>
            <person name="Blankenburg K."/>
            <person name="Forbes L."/>
            <person name="Fu Q."/>
            <person name="Gubbala S."/>
            <person name="Hirani K."/>
            <person name="Jayaseelan J.C."/>
            <person name="Lara F."/>
            <person name="Munidasa M."/>
            <person name="Palculict T."/>
            <person name="Patil S."/>
            <person name="Pu L.-L."/>
            <person name="Saada N."/>
            <person name="Tang L."/>
            <person name="Weissenberger G."/>
            <person name="Zhu Y."/>
            <person name="Hemphill L."/>
            <person name="Shang Y."/>
            <person name="Youmans B."/>
            <person name="Ayvaz T."/>
            <person name="Ross M."/>
            <person name="Santibanez J."/>
            <person name="Aqrawi P."/>
            <person name="Gross S."/>
            <person name="Joshi V."/>
            <person name="Fowler G."/>
            <person name="Nazareth L."/>
            <person name="Reid J."/>
            <person name="Worley K."/>
            <person name="Petrosino J."/>
            <person name="Highlander S."/>
            <person name="Gibbs R."/>
        </authorList>
    </citation>
    <scope>NUCLEOTIDE SEQUENCE [LARGE SCALE GENOMIC DNA]</scope>
    <source>
        <strain evidence="1">ATCC 33861</strain>
    </source>
</reference>
<evidence type="ECO:0000313" key="1">
    <source>
        <dbReference type="EMBL" id="EFK56034.1"/>
    </source>
</evidence>
<keyword evidence="2" id="KW-1185">Reference proteome</keyword>
<dbReference type="STRING" id="525373.HMPREF0766_13237"/>
<sequence>MKTKLVLIFSFLACLYGCRQDQLLELNPQTENSQSLKLDFEQKTGYNEKDIYFLNPNFRTSIKWSRIVWKSTDTAYIKVNVLDELSYPLGDTVISLQDQVWIKAFKNSSKEWRYLLLTFIPVETKKAFSGTIISSSILSNSTKIATFSKGENIKNLNQTNVTAIEKYNKSMGSLVKMAAGKKCVYAYVNGQLNQISCTDTDEIDDGDGGIYDDPPPNPGDYYPTNPPIGGGDTGEQKEEENIENNIENPCLKKIVDEVISNDIASLTNECLLDVFKQNDKINLRFYETTRLPDLTAGIASTTFTSGTSNLDVKIELNANTLPNASQEYVALAVVHESIHAYLYTKGFFTTMIDQHDMMWSSYIDVIAGYLNQQYGTDMNVARTLATDGLQNTFGSKILESTYTKLKLNTNYPAIRRAEIATQYRTGIKGKKCDN</sequence>
<evidence type="ECO:0000313" key="2">
    <source>
        <dbReference type="Proteomes" id="UP000006258"/>
    </source>
</evidence>